<reference evidence="1" key="1">
    <citation type="submission" date="2020-03" db="EMBL/GenBank/DDBJ databases">
        <authorList>
            <person name="Weist P."/>
        </authorList>
    </citation>
    <scope>NUCLEOTIDE SEQUENCE</scope>
</reference>
<keyword evidence="2" id="KW-1185">Reference proteome</keyword>
<protein>
    <submittedName>
        <fullName evidence="1">Uncharacterized protein</fullName>
    </submittedName>
</protein>
<dbReference type="Proteomes" id="UP001153269">
    <property type="component" value="Unassembled WGS sequence"/>
</dbReference>
<name>A0A9N7VG92_PLEPL</name>
<dbReference type="AlphaFoldDB" id="A0A9N7VG92"/>
<evidence type="ECO:0000313" key="2">
    <source>
        <dbReference type="Proteomes" id="UP001153269"/>
    </source>
</evidence>
<gene>
    <name evidence="1" type="ORF">PLEPLA_LOCUS38052</name>
</gene>
<proteinExistence type="predicted"/>
<accession>A0A9N7VG92</accession>
<dbReference type="EMBL" id="CADEAL010004050">
    <property type="protein sequence ID" value="CAB1450363.1"/>
    <property type="molecule type" value="Genomic_DNA"/>
</dbReference>
<evidence type="ECO:0000313" key="1">
    <source>
        <dbReference type="EMBL" id="CAB1450363.1"/>
    </source>
</evidence>
<sequence length="183" mass="20560">MSEVNFGVTYISRVIPRLPALGAARVLSLSNDVWPLRSLHQDKKLCIWAHLLLRGRERLIWSGRHTDCEPLWENGSAWNAAQPKARKQSVVLDAEHVLMRARCRKEKKRGGCLLSLDEIAGGLYVDKPKINWIPIIFTICTAANFTRDFLKANKSHMLHKLSTVTLITPSLGARGSTPSQNLL</sequence>
<organism evidence="1 2">
    <name type="scientific">Pleuronectes platessa</name>
    <name type="common">European plaice</name>
    <dbReference type="NCBI Taxonomy" id="8262"/>
    <lineage>
        <taxon>Eukaryota</taxon>
        <taxon>Metazoa</taxon>
        <taxon>Chordata</taxon>
        <taxon>Craniata</taxon>
        <taxon>Vertebrata</taxon>
        <taxon>Euteleostomi</taxon>
        <taxon>Actinopterygii</taxon>
        <taxon>Neopterygii</taxon>
        <taxon>Teleostei</taxon>
        <taxon>Neoteleostei</taxon>
        <taxon>Acanthomorphata</taxon>
        <taxon>Carangaria</taxon>
        <taxon>Pleuronectiformes</taxon>
        <taxon>Pleuronectoidei</taxon>
        <taxon>Pleuronectidae</taxon>
        <taxon>Pleuronectes</taxon>
    </lineage>
</organism>
<comment type="caution">
    <text evidence="1">The sequence shown here is derived from an EMBL/GenBank/DDBJ whole genome shotgun (WGS) entry which is preliminary data.</text>
</comment>